<keyword evidence="3" id="KW-0808">Transferase</keyword>
<dbReference type="AlphaFoldDB" id="A0A382N6A0"/>
<dbReference type="EMBL" id="UINC01097955">
    <property type="protein sequence ID" value="SVC56088.1"/>
    <property type="molecule type" value="Genomic_DNA"/>
</dbReference>
<gene>
    <name evidence="5" type="ORF">METZ01_LOCUS308942</name>
</gene>
<proteinExistence type="predicted"/>
<accession>A0A382N6A0</accession>
<reference evidence="5" key="1">
    <citation type="submission" date="2018-05" db="EMBL/GenBank/DDBJ databases">
        <authorList>
            <person name="Lanie J.A."/>
            <person name="Ng W.-L."/>
            <person name="Kazmierczak K.M."/>
            <person name="Andrzejewski T.M."/>
            <person name="Davidsen T.M."/>
            <person name="Wayne K.J."/>
            <person name="Tettelin H."/>
            <person name="Glass J.I."/>
            <person name="Rusch D."/>
            <person name="Podicherti R."/>
            <person name="Tsui H.-C.T."/>
            <person name="Winkler M.E."/>
        </authorList>
    </citation>
    <scope>NUCLEOTIDE SEQUENCE</scope>
</reference>
<evidence type="ECO:0000256" key="1">
    <source>
        <dbReference type="ARBA" id="ARBA00001933"/>
    </source>
</evidence>
<dbReference type="PANTHER" id="PTHR11986:SF79">
    <property type="entry name" value="ACETYLORNITHINE AMINOTRANSFERASE, MITOCHONDRIAL"/>
    <property type="match status" value="1"/>
</dbReference>
<dbReference type="InterPro" id="IPR015424">
    <property type="entry name" value="PyrdxlP-dep_Trfase"/>
</dbReference>
<name>A0A382N6A0_9ZZZZ</name>
<dbReference type="GO" id="GO:0042802">
    <property type="term" value="F:identical protein binding"/>
    <property type="evidence" value="ECO:0007669"/>
    <property type="project" value="TreeGrafter"/>
</dbReference>
<dbReference type="GO" id="GO:0008483">
    <property type="term" value="F:transaminase activity"/>
    <property type="evidence" value="ECO:0007669"/>
    <property type="project" value="UniProtKB-KW"/>
</dbReference>
<evidence type="ECO:0000256" key="2">
    <source>
        <dbReference type="ARBA" id="ARBA00022576"/>
    </source>
</evidence>
<dbReference type="Pfam" id="PF00202">
    <property type="entry name" value="Aminotran_3"/>
    <property type="match status" value="1"/>
</dbReference>
<keyword evidence="4" id="KW-0663">Pyridoxal phosphate</keyword>
<protein>
    <recommendedName>
        <fullName evidence="6">Aspartate aminotransferase family protein</fullName>
    </recommendedName>
</protein>
<comment type="cofactor">
    <cofactor evidence="1">
        <name>pyridoxal 5'-phosphate</name>
        <dbReference type="ChEBI" id="CHEBI:597326"/>
    </cofactor>
</comment>
<dbReference type="InterPro" id="IPR050103">
    <property type="entry name" value="Class-III_PLP-dep_AT"/>
</dbReference>
<evidence type="ECO:0000256" key="3">
    <source>
        <dbReference type="ARBA" id="ARBA00022679"/>
    </source>
</evidence>
<evidence type="ECO:0000313" key="5">
    <source>
        <dbReference type="EMBL" id="SVC56088.1"/>
    </source>
</evidence>
<evidence type="ECO:0000256" key="4">
    <source>
        <dbReference type="ARBA" id="ARBA00022898"/>
    </source>
</evidence>
<dbReference type="SUPFAM" id="SSF53383">
    <property type="entry name" value="PLP-dependent transferases"/>
    <property type="match status" value="1"/>
</dbReference>
<evidence type="ECO:0008006" key="6">
    <source>
        <dbReference type="Google" id="ProtNLM"/>
    </source>
</evidence>
<dbReference type="InterPro" id="IPR015421">
    <property type="entry name" value="PyrdxlP-dep_Trfase_major"/>
</dbReference>
<sequence>PATGAILVEPIQGESGIVCAAPEYLLGLRELCNERNLLLLLDEVQCGHFRTGIFFGWQTIMAAHTDFAPDACSMGKSLAAGLPMGAIWASAPLQDLLGPGTHGTTFGGTPLVSTSALKAIEIIERDGLAQNATEIGNYLAEQIGQLIADHPNVLREVRGLGLMIGVELAEGIAAFAESKRPASVQIVERLHVAGLLTIPASARVFRLLPPLNISKQDADEGLAIIESVIKELAS</sequence>
<dbReference type="InterPro" id="IPR015422">
    <property type="entry name" value="PyrdxlP-dep_Trfase_small"/>
</dbReference>
<dbReference type="InterPro" id="IPR005814">
    <property type="entry name" value="Aminotrans_3"/>
</dbReference>
<dbReference type="Gene3D" id="3.40.640.10">
    <property type="entry name" value="Type I PLP-dependent aspartate aminotransferase-like (Major domain)"/>
    <property type="match status" value="1"/>
</dbReference>
<organism evidence="5">
    <name type="scientific">marine metagenome</name>
    <dbReference type="NCBI Taxonomy" id="408172"/>
    <lineage>
        <taxon>unclassified sequences</taxon>
        <taxon>metagenomes</taxon>
        <taxon>ecological metagenomes</taxon>
    </lineage>
</organism>
<dbReference type="PANTHER" id="PTHR11986">
    <property type="entry name" value="AMINOTRANSFERASE CLASS III"/>
    <property type="match status" value="1"/>
</dbReference>
<dbReference type="Gene3D" id="3.90.1150.10">
    <property type="entry name" value="Aspartate Aminotransferase, domain 1"/>
    <property type="match status" value="1"/>
</dbReference>
<keyword evidence="2" id="KW-0032">Aminotransferase</keyword>
<feature type="non-terminal residue" evidence="5">
    <location>
        <position position="1"/>
    </location>
</feature>
<dbReference type="GO" id="GO:0030170">
    <property type="term" value="F:pyridoxal phosphate binding"/>
    <property type="evidence" value="ECO:0007669"/>
    <property type="project" value="InterPro"/>
</dbReference>